<dbReference type="AlphaFoldDB" id="A0A8J2IYJ5"/>
<keyword evidence="2" id="KW-1185">Reference proteome</keyword>
<reference evidence="1" key="1">
    <citation type="submission" date="2021-06" db="EMBL/GenBank/DDBJ databases">
        <authorList>
            <person name="Hodson N. C."/>
            <person name="Mongue J. A."/>
            <person name="Jaron S. K."/>
        </authorList>
    </citation>
    <scope>NUCLEOTIDE SEQUENCE</scope>
</reference>
<accession>A0A8J2IYJ5</accession>
<protein>
    <submittedName>
        <fullName evidence="1">Uncharacterized protein</fullName>
    </submittedName>
</protein>
<proteinExistence type="predicted"/>
<evidence type="ECO:0000313" key="1">
    <source>
        <dbReference type="EMBL" id="CAG7654643.1"/>
    </source>
</evidence>
<comment type="caution">
    <text evidence="1">The sequence shown here is derived from an EMBL/GenBank/DDBJ whole genome shotgun (WGS) entry which is preliminary data.</text>
</comment>
<organism evidence="1 2">
    <name type="scientific">Allacma fusca</name>
    <dbReference type="NCBI Taxonomy" id="39272"/>
    <lineage>
        <taxon>Eukaryota</taxon>
        <taxon>Metazoa</taxon>
        <taxon>Ecdysozoa</taxon>
        <taxon>Arthropoda</taxon>
        <taxon>Hexapoda</taxon>
        <taxon>Collembola</taxon>
        <taxon>Symphypleona</taxon>
        <taxon>Sminthuridae</taxon>
        <taxon>Allacma</taxon>
    </lineage>
</organism>
<gene>
    <name evidence="1" type="ORF">AFUS01_LOCUS885</name>
</gene>
<dbReference type="Proteomes" id="UP000708208">
    <property type="component" value="Unassembled WGS sequence"/>
</dbReference>
<sequence length="107" mass="12489">MGTGTTMDTRGDMWMTPELEKPCDDIRVNVERQYEVYIRSREESNRDLSVDHPEDILAYTDGSKGYGRRQKFLEELTEELITPLKRSFAGIHRLSAGHCKITFSWFQ</sequence>
<name>A0A8J2IYJ5_9HEXA</name>
<dbReference type="EMBL" id="CAJVCH010004721">
    <property type="protein sequence ID" value="CAG7654643.1"/>
    <property type="molecule type" value="Genomic_DNA"/>
</dbReference>
<evidence type="ECO:0000313" key="2">
    <source>
        <dbReference type="Proteomes" id="UP000708208"/>
    </source>
</evidence>